<evidence type="ECO:0000256" key="1">
    <source>
        <dbReference type="ARBA" id="ARBA00004680"/>
    </source>
</evidence>
<evidence type="ECO:0000313" key="10">
    <source>
        <dbReference type="EMBL" id="MDP1520597.1"/>
    </source>
</evidence>
<feature type="active site" description="Proton acceptor" evidence="8">
    <location>
        <position position="163"/>
    </location>
</feature>
<evidence type="ECO:0000256" key="6">
    <source>
        <dbReference type="ARBA" id="ARBA00023152"/>
    </source>
</evidence>
<comment type="caution">
    <text evidence="10">The sequence shown here is derived from an EMBL/GenBank/DDBJ whole genome shotgun (WGS) entry which is preliminary data.</text>
</comment>
<protein>
    <recommendedName>
        <fullName evidence="8 9">Triosephosphate isomerase</fullName>
        <shortName evidence="8">TIM</shortName>
        <shortName evidence="8">TPI</shortName>
        <ecNumber evidence="8 9">5.3.1.1</ecNumber>
    </recommendedName>
    <alternativeName>
        <fullName evidence="8">Triose-phosphate isomerase</fullName>
    </alternativeName>
</protein>
<evidence type="ECO:0000313" key="11">
    <source>
        <dbReference type="Proteomes" id="UP001178354"/>
    </source>
</evidence>
<dbReference type="Pfam" id="PF00121">
    <property type="entry name" value="TIM"/>
    <property type="match status" value="1"/>
</dbReference>
<dbReference type="GO" id="GO:0006094">
    <property type="term" value="P:gluconeogenesis"/>
    <property type="evidence" value="ECO:0007669"/>
    <property type="project" value="UniProtKB-UniRule"/>
</dbReference>
<comment type="subunit">
    <text evidence="8 9">Homodimer.</text>
</comment>
<dbReference type="InterPro" id="IPR035990">
    <property type="entry name" value="TIM_sf"/>
</dbReference>
<dbReference type="HAMAP" id="MF_00147_B">
    <property type="entry name" value="TIM_B"/>
    <property type="match status" value="1"/>
</dbReference>
<sequence>MRRPLVAGNWKMHGSRESIAALLAGLPKLGGVEVVVCPPYVYLPEVIAALHDTDIGVGAQNVSEQQQGAYTGEVSADMLRDIGCRYAIVGHSERRTLYGENDEQVAAKFMAAQAEGLVPILCVGETLAQREQGETLTVINSQLDAVIQAAGIKAVCSAVIAYEPVWAIGTGKTATAEQAQEVHQAIRQQLGANGEGTRVLYGGSVKAANAAELFAQPDIDGALVGGASLNSAEFGEICKLA</sequence>
<dbReference type="GO" id="GO:0046166">
    <property type="term" value="P:glyceraldehyde-3-phosphate biosynthetic process"/>
    <property type="evidence" value="ECO:0007669"/>
    <property type="project" value="TreeGrafter"/>
</dbReference>
<evidence type="ECO:0000256" key="8">
    <source>
        <dbReference type="HAMAP-Rule" id="MF_00147"/>
    </source>
</evidence>
<comment type="catalytic activity">
    <reaction evidence="8 9">
        <text>D-glyceraldehyde 3-phosphate = dihydroxyacetone phosphate</text>
        <dbReference type="Rhea" id="RHEA:18585"/>
        <dbReference type="ChEBI" id="CHEBI:57642"/>
        <dbReference type="ChEBI" id="CHEBI:59776"/>
        <dbReference type="EC" id="5.3.1.1"/>
    </reaction>
</comment>
<keyword evidence="6 8" id="KW-0324">Glycolysis</keyword>
<keyword evidence="11" id="KW-1185">Reference proteome</keyword>
<dbReference type="GO" id="GO:0019563">
    <property type="term" value="P:glycerol catabolic process"/>
    <property type="evidence" value="ECO:0007669"/>
    <property type="project" value="TreeGrafter"/>
</dbReference>
<evidence type="ECO:0000256" key="7">
    <source>
        <dbReference type="ARBA" id="ARBA00023235"/>
    </source>
</evidence>
<dbReference type="SUPFAM" id="SSF51351">
    <property type="entry name" value="Triosephosphate isomerase (TIM)"/>
    <property type="match status" value="1"/>
</dbReference>
<dbReference type="InterPro" id="IPR013785">
    <property type="entry name" value="Aldolase_TIM"/>
</dbReference>
<organism evidence="10 11">
    <name type="scientific">Porticoccus litoralis</name>
    <dbReference type="NCBI Taxonomy" id="434086"/>
    <lineage>
        <taxon>Bacteria</taxon>
        <taxon>Pseudomonadati</taxon>
        <taxon>Pseudomonadota</taxon>
        <taxon>Gammaproteobacteria</taxon>
        <taxon>Cellvibrionales</taxon>
        <taxon>Porticoccaceae</taxon>
        <taxon>Porticoccus</taxon>
    </lineage>
</organism>
<gene>
    <name evidence="8 10" type="primary">tpiA</name>
    <name evidence="10" type="ORF">Q8A57_06395</name>
</gene>
<comment type="pathway">
    <text evidence="2">Carbohydrate metabolism; erythritol degradation.</text>
</comment>
<accession>A0AAW8B3X9</accession>
<evidence type="ECO:0000256" key="5">
    <source>
        <dbReference type="ARBA" id="ARBA00022490"/>
    </source>
</evidence>
<dbReference type="NCBIfam" id="TIGR00419">
    <property type="entry name" value="tim"/>
    <property type="match status" value="1"/>
</dbReference>
<dbReference type="Gene3D" id="3.20.20.70">
    <property type="entry name" value="Aldolase class I"/>
    <property type="match status" value="1"/>
</dbReference>
<comment type="function">
    <text evidence="8">Involved in the gluconeogenesis. Catalyzes stereospecifically the conversion of dihydroxyacetone phosphate (DHAP) to D-glyceraldehyde-3-phosphate (G3P).</text>
</comment>
<dbReference type="InterPro" id="IPR000652">
    <property type="entry name" value="Triosephosphate_isomerase"/>
</dbReference>
<dbReference type="PANTHER" id="PTHR21139">
    <property type="entry name" value="TRIOSEPHOSPHATE ISOMERASE"/>
    <property type="match status" value="1"/>
</dbReference>
<dbReference type="FunFam" id="3.20.20.70:FF:000016">
    <property type="entry name" value="Triosephosphate isomerase"/>
    <property type="match status" value="1"/>
</dbReference>
<keyword evidence="7 8" id="KW-0413">Isomerase</keyword>
<dbReference type="RefSeq" id="WP_305170142.1">
    <property type="nucleotide sequence ID" value="NZ_JAUUUU010000002.1"/>
</dbReference>
<keyword evidence="4 8" id="KW-0312">Gluconeogenesis</keyword>
<dbReference type="GO" id="GO:0004807">
    <property type="term" value="F:triose-phosphate isomerase activity"/>
    <property type="evidence" value="ECO:0007669"/>
    <property type="project" value="UniProtKB-UniRule"/>
</dbReference>
<evidence type="ECO:0000256" key="9">
    <source>
        <dbReference type="RuleBase" id="RU363013"/>
    </source>
</evidence>
<dbReference type="InterPro" id="IPR020861">
    <property type="entry name" value="Triosephosphate_isomerase_AS"/>
</dbReference>
<reference evidence="10" key="1">
    <citation type="journal article" date="2010" name="Int. J. Syst. Evol. Microbiol.">
        <title>Porticoccus litoralis gen. nov., sp. nov., a gammaproteobacterium isolated from the Yellow Sea.</title>
        <authorList>
            <person name="Oh H.M."/>
            <person name="Kim H."/>
            <person name="Kim K.M."/>
            <person name="Min G.S."/>
            <person name="Cho J.C."/>
        </authorList>
    </citation>
    <scope>NUCLEOTIDE SEQUENCE</scope>
    <source>
        <strain evidence="10">DSM 25064</strain>
    </source>
</reference>
<evidence type="ECO:0000256" key="2">
    <source>
        <dbReference type="ARBA" id="ARBA00004939"/>
    </source>
</evidence>
<feature type="binding site" evidence="8">
    <location>
        <position position="204"/>
    </location>
    <ligand>
        <name>substrate</name>
    </ligand>
</feature>
<feature type="binding site" evidence="8">
    <location>
        <begin position="9"/>
        <end position="11"/>
    </location>
    <ligand>
        <name>substrate</name>
    </ligand>
</feature>
<comment type="subcellular location">
    <subcellularLocation>
        <location evidence="8 9">Cytoplasm</location>
    </subcellularLocation>
</comment>
<name>A0AAW8B3X9_9GAMM</name>
<dbReference type="PROSITE" id="PS00171">
    <property type="entry name" value="TIM_1"/>
    <property type="match status" value="1"/>
</dbReference>
<feature type="binding site" evidence="8">
    <location>
        <position position="169"/>
    </location>
    <ligand>
        <name>substrate</name>
    </ligand>
</feature>
<comment type="pathway">
    <text evidence="8 9">Carbohydrate biosynthesis; gluconeogenesis.</text>
</comment>
<evidence type="ECO:0000256" key="3">
    <source>
        <dbReference type="ARBA" id="ARBA00007422"/>
    </source>
</evidence>
<dbReference type="CDD" id="cd00311">
    <property type="entry name" value="TIM"/>
    <property type="match status" value="1"/>
</dbReference>
<dbReference type="GO" id="GO:0006096">
    <property type="term" value="P:glycolytic process"/>
    <property type="evidence" value="ECO:0007669"/>
    <property type="project" value="UniProtKB-UniRule"/>
</dbReference>
<dbReference type="GO" id="GO:0005829">
    <property type="term" value="C:cytosol"/>
    <property type="evidence" value="ECO:0007669"/>
    <property type="project" value="TreeGrafter"/>
</dbReference>
<dbReference type="PROSITE" id="PS51440">
    <property type="entry name" value="TIM_2"/>
    <property type="match status" value="1"/>
</dbReference>
<evidence type="ECO:0000256" key="4">
    <source>
        <dbReference type="ARBA" id="ARBA00022432"/>
    </source>
</evidence>
<dbReference type="EMBL" id="JAUUUU010000002">
    <property type="protein sequence ID" value="MDP1520597.1"/>
    <property type="molecule type" value="Genomic_DNA"/>
</dbReference>
<dbReference type="EC" id="5.3.1.1" evidence="8 9"/>
<reference evidence="10" key="2">
    <citation type="submission" date="2023-08" db="EMBL/GenBank/DDBJ databases">
        <authorList>
            <person name="Luo J."/>
        </authorList>
    </citation>
    <scope>NUCLEOTIDE SEQUENCE</scope>
    <source>
        <strain evidence="10">DSM 25064</strain>
    </source>
</reference>
<dbReference type="Proteomes" id="UP001178354">
    <property type="component" value="Unassembled WGS sequence"/>
</dbReference>
<proteinExistence type="inferred from homology"/>
<comment type="pathway">
    <text evidence="1 8 9">Carbohydrate degradation; glycolysis; D-glyceraldehyde 3-phosphate from glycerone phosphate: step 1/1.</text>
</comment>
<dbReference type="InterPro" id="IPR022896">
    <property type="entry name" value="TrioseP_Isoase_bac/euk"/>
</dbReference>
<keyword evidence="5 8" id="KW-0963">Cytoplasm</keyword>
<dbReference type="AlphaFoldDB" id="A0AAW8B3X9"/>
<comment type="similarity">
    <text evidence="3 8 9">Belongs to the triosephosphate isomerase family.</text>
</comment>
<feature type="active site" description="Electrophile" evidence="8">
    <location>
        <position position="91"/>
    </location>
</feature>
<dbReference type="PANTHER" id="PTHR21139:SF42">
    <property type="entry name" value="TRIOSEPHOSPHATE ISOMERASE"/>
    <property type="match status" value="1"/>
</dbReference>
<feature type="binding site" evidence="8">
    <location>
        <begin position="225"/>
        <end position="226"/>
    </location>
    <ligand>
        <name>substrate</name>
    </ligand>
</feature>